<protein>
    <recommendedName>
        <fullName evidence="1">Beta-lactamase-related domain-containing protein</fullName>
    </recommendedName>
</protein>
<proteinExistence type="predicted"/>
<keyword evidence="3" id="KW-1185">Reference proteome</keyword>
<dbReference type="InterPro" id="IPR001466">
    <property type="entry name" value="Beta-lactam-related"/>
</dbReference>
<evidence type="ECO:0000313" key="3">
    <source>
        <dbReference type="Proteomes" id="UP000037020"/>
    </source>
</evidence>
<dbReference type="Gene3D" id="3.40.710.10">
    <property type="entry name" value="DD-peptidase/beta-lactamase superfamily"/>
    <property type="match status" value="1"/>
</dbReference>
<gene>
    <name evidence="2" type="ORF">ADK38_46555</name>
</gene>
<dbReference type="Pfam" id="PF00144">
    <property type="entry name" value="Beta-lactamase"/>
    <property type="match status" value="1"/>
</dbReference>
<organism evidence="2 3">
    <name type="scientific">Streptomyces varsoviensis</name>
    <dbReference type="NCBI Taxonomy" id="67373"/>
    <lineage>
        <taxon>Bacteria</taxon>
        <taxon>Bacillati</taxon>
        <taxon>Actinomycetota</taxon>
        <taxon>Actinomycetes</taxon>
        <taxon>Kitasatosporales</taxon>
        <taxon>Streptomycetaceae</taxon>
        <taxon>Streptomyces</taxon>
    </lineage>
</organism>
<evidence type="ECO:0000259" key="1">
    <source>
        <dbReference type="Pfam" id="PF00144"/>
    </source>
</evidence>
<reference evidence="2 3" key="1">
    <citation type="submission" date="2015-07" db="EMBL/GenBank/DDBJ databases">
        <authorList>
            <person name="Ju K.-S."/>
            <person name="Doroghazi J.R."/>
            <person name="Metcalf W.W."/>
        </authorList>
    </citation>
    <scope>NUCLEOTIDE SEQUENCE [LARGE SCALE GENOMIC DNA]</scope>
    <source>
        <strain evidence="2 3">NRRL B-3589</strain>
    </source>
</reference>
<dbReference type="InterPro" id="IPR012338">
    <property type="entry name" value="Beta-lactam/transpept-like"/>
</dbReference>
<sequence>WPEQRLRGPHPKAYAPIAGGGHREITFINTSLIGAAGALVATAQDLTAFYAALLAGRLLPPAQRALMRSTVPAADLARGAAYGLGLASYPIGGPGGGRYWGHGGTVYGTRTRGGVTEDGRAVFIAVNEVPEREGASQAVVDAVERIFQAMAAASDSPKEHPHP</sequence>
<feature type="non-terminal residue" evidence="2">
    <location>
        <position position="1"/>
    </location>
</feature>
<feature type="domain" description="Beta-lactamase-related" evidence="1">
    <location>
        <begin position="14"/>
        <end position="136"/>
    </location>
</feature>
<dbReference type="EMBL" id="LGUT01004638">
    <property type="protein sequence ID" value="KOG42799.1"/>
    <property type="molecule type" value="Genomic_DNA"/>
</dbReference>
<accession>A0ABR5IR97</accession>
<name>A0ABR5IR97_9ACTN</name>
<evidence type="ECO:0000313" key="2">
    <source>
        <dbReference type="EMBL" id="KOG42799.1"/>
    </source>
</evidence>
<dbReference type="Proteomes" id="UP000037020">
    <property type="component" value="Unassembled WGS sequence"/>
</dbReference>
<dbReference type="SUPFAM" id="SSF56601">
    <property type="entry name" value="beta-lactamase/transpeptidase-like"/>
    <property type="match status" value="1"/>
</dbReference>
<comment type="caution">
    <text evidence="2">The sequence shown here is derived from an EMBL/GenBank/DDBJ whole genome shotgun (WGS) entry which is preliminary data.</text>
</comment>